<dbReference type="Pfam" id="PF00386">
    <property type="entry name" value="C1q"/>
    <property type="match status" value="1"/>
</dbReference>
<dbReference type="InParanoid" id="A0A6P8ZSM4"/>
<dbReference type="RefSeq" id="XP_034248070.1">
    <property type="nucleotide sequence ID" value="XM_034392179.1"/>
</dbReference>
<protein>
    <submittedName>
        <fullName evidence="4">Uncharacterized protein LOC117649408 isoform X1</fullName>
    </submittedName>
</protein>
<dbReference type="OrthoDB" id="10070467at2759"/>
<feature type="chain" id="PRO_5027814278" evidence="1">
    <location>
        <begin position="20"/>
        <end position="175"/>
    </location>
</feature>
<dbReference type="Proteomes" id="UP000515158">
    <property type="component" value="Unplaced"/>
</dbReference>
<feature type="domain" description="C1q" evidence="2">
    <location>
        <begin position="48"/>
        <end position="174"/>
    </location>
</feature>
<sequence length="175" mass="17535">MHAATSTTLLLLLLGLALAAVPDAARKPAPAADGTASTTLGAKKLATASQCTGAVAFSGAGLKGGAAKDAPLALRTTLLDKGVGWKPADGEFVCYCPGTYQFAFAGDAAAKLVLKKKQAGGSAWTPIVAGPQHVVILDMELGEAVAVFLEGGSQHADASATPALTFSGFRIAKKQ</sequence>
<keyword evidence="1" id="KW-0732">Signal</keyword>
<keyword evidence="3" id="KW-1185">Reference proteome</keyword>
<evidence type="ECO:0000256" key="1">
    <source>
        <dbReference type="SAM" id="SignalP"/>
    </source>
</evidence>
<feature type="signal peptide" evidence="1">
    <location>
        <begin position="1"/>
        <end position="19"/>
    </location>
</feature>
<dbReference type="InterPro" id="IPR001073">
    <property type="entry name" value="C1q_dom"/>
</dbReference>
<evidence type="ECO:0000259" key="2">
    <source>
        <dbReference type="SMART" id="SM00110"/>
    </source>
</evidence>
<reference evidence="4" key="1">
    <citation type="submission" date="2025-08" db="UniProtKB">
        <authorList>
            <consortium name="RefSeq"/>
        </authorList>
    </citation>
    <scope>IDENTIFICATION</scope>
    <source>
        <tissue evidence="4">Total insect</tissue>
    </source>
</reference>
<gene>
    <name evidence="4" type="primary">LOC117649408</name>
</gene>
<dbReference type="InterPro" id="IPR008983">
    <property type="entry name" value="Tumour_necrosis_fac-like_dom"/>
</dbReference>
<organism evidence="4">
    <name type="scientific">Thrips palmi</name>
    <name type="common">Melon thrips</name>
    <dbReference type="NCBI Taxonomy" id="161013"/>
    <lineage>
        <taxon>Eukaryota</taxon>
        <taxon>Metazoa</taxon>
        <taxon>Ecdysozoa</taxon>
        <taxon>Arthropoda</taxon>
        <taxon>Hexapoda</taxon>
        <taxon>Insecta</taxon>
        <taxon>Pterygota</taxon>
        <taxon>Neoptera</taxon>
        <taxon>Paraneoptera</taxon>
        <taxon>Thysanoptera</taxon>
        <taxon>Terebrantia</taxon>
        <taxon>Thripoidea</taxon>
        <taxon>Thripidae</taxon>
        <taxon>Thrips</taxon>
    </lineage>
</organism>
<dbReference type="KEGG" id="tpal:117649408"/>
<proteinExistence type="predicted"/>
<dbReference type="Gene3D" id="2.60.120.40">
    <property type="match status" value="1"/>
</dbReference>
<dbReference type="GeneID" id="117649408"/>
<evidence type="ECO:0000313" key="4">
    <source>
        <dbReference type="RefSeq" id="XP_034248070.1"/>
    </source>
</evidence>
<evidence type="ECO:0000313" key="3">
    <source>
        <dbReference type="Proteomes" id="UP000515158"/>
    </source>
</evidence>
<name>A0A6P8ZSM4_THRPL</name>
<dbReference type="SMART" id="SM00110">
    <property type="entry name" value="C1Q"/>
    <property type="match status" value="1"/>
</dbReference>
<dbReference type="SUPFAM" id="SSF49842">
    <property type="entry name" value="TNF-like"/>
    <property type="match status" value="1"/>
</dbReference>
<accession>A0A6P8ZSM4</accession>
<dbReference type="AlphaFoldDB" id="A0A6P8ZSM4"/>